<evidence type="ECO:0000256" key="12">
    <source>
        <dbReference type="ARBA" id="ARBA00022741"/>
    </source>
</evidence>
<dbReference type="EC" id="2.7.1.156" evidence="8"/>
<evidence type="ECO:0000256" key="8">
    <source>
        <dbReference type="ARBA" id="ARBA00012016"/>
    </source>
</evidence>
<protein>
    <recommendedName>
        <fullName evidence="16">Adenosylcobinamide kinase</fullName>
        <ecNumber evidence="8">2.7.1.156</ecNumber>
        <ecNumber evidence="9">2.7.7.62</ecNumber>
    </recommendedName>
    <alternativeName>
        <fullName evidence="17">Adenosylcobinamide-phosphate guanylyltransferase</fullName>
    </alternativeName>
</protein>
<reference evidence="21" key="2">
    <citation type="submission" date="2021-04" db="EMBL/GenBank/DDBJ databases">
        <title>Brevibacillus composti FJAT-54423, complete genome.</title>
        <authorList>
            <person name="Tang R."/>
        </authorList>
    </citation>
    <scope>NUCLEOTIDE SEQUENCE</scope>
    <source>
        <strain evidence="21">FJAT-54424</strain>
    </source>
</reference>
<evidence type="ECO:0000256" key="5">
    <source>
        <dbReference type="ARBA" id="ARBA00004692"/>
    </source>
</evidence>
<dbReference type="SUPFAM" id="SSF52540">
    <property type="entry name" value="P-loop containing nucleoside triphosphate hydrolases"/>
    <property type="match status" value="1"/>
</dbReference>
<keyword evidence="14" id="KW-0067">ATP-binding</keyword>
<comment type="pathway">
    <text evidence="6">Cofactor biosynthesis; adenosylcobalamin biosynthesis; adenosylcobalamin from cob(II)yrinate a,c-diamide: step 5/7.</text>
</comment>
<dbReference type="EMBL" id="CP073708">
    <property type="protein sequence ID" value="QUO39692.1"/>
    <property type="molecule type" value="Genomic_DNA"/>
</dbReference>
<evidence type="ECO:0000256" key="17">
    <source>
        <dbReference type="ARBA" id="ARBA00030571"/>
    </source>
</evidence>
<evidence type="ECO:0000256" key="6">
    <source>
        <dbReference type="ARBA" id="ARBA00005159"/>
    </source>
</evidence>
<dbReference type="InterPro" id="IPR003203">
    <property type="entry name" value="CobU/CobP"/>
</dbReference>
<evidence type="ECO:0000256" key="19">
    <source>
        <dbReference type="PIRSR" id="PIRSR006135-2"/>
    </source>
</evidence>
<dbReference type="PANTHER" id="PTHR34848">
    <property type="match status" value="1"/>
</dbReference>
<dbReference type="PANTHER" id="PTHR34848:SF1">
    <property type="entry name" value="BIFUNCTIONAL ADENOSYLCOBALAMIN BIOSYNTHESIS PROTEIN COBU"/>
    <property type="match status" value="1"/>
</dbReference>
<feature type="active site" description="GMP-histidine intermediate" evidence="18">
    <location>
        <position position="48"/>
    </location>
</feature>
<dbReference type="GO" id="GO:0009236">
    <property type="term" value="P:cobalamin biosynthetic process"/>
    <property type="evidence" value="ECO:0007669"/>
    <property type="project" value="UniProtKB-UniPathway"/>
</dbReference>
<dbReference type="Proteomes" id="UP000595847">
    <property type="component" value="Chromosome"/>
</dbReference>
<keyword evidence="15 19" id="KW-0342">GTP-binding</keyword>
<dbReference type="KEGG" id="bcop:JD108_11575"/>
<comment type="catalytic activity">
    <reaction evidence="3">
        <text>adenosylcob(III)inamide + GTP = adenosylcob(III)inamide phosphate + GDP + H(+)</text>
        <dbReference type="Rhea" id="RHEA:15765"/>
        <dbReference type="ChEBI" id="CHEBI:2480"/>
        <dbReference type="ChEBI" id="CHEBI:15378"/>
        <dbReference type="ChEBI" id="CHEBI:37565"/>
        <dbReference type="ChEBI" id="CHEBI:58189"/>
        <dbReference type="ChEBI" id="CHEBI:58502"/>
        <dbReference type="EC" id="2.7.1.156"/>
    </reaction>
</comment>
<evidence type="ECO:0000256" key="14">
    <source>
        <dbReference type="ARBA" id="ARBA00022840"/>
    </source>
</evidence>
<evidence type="ECO:0000313" key="22">
    <source>
        <dbReference type="Proteomes" id="UP000595847"/>
    </source>
</evidence>
<keyword evidence="12 19" id="KW-0547">Nucleotide-binding</keyword>
<dbReference type="GO" id="GO:0005524">
    <property type="term" value="F:ATP binding"/>
    <property type="evidence" value="ECO:0007669"/>
    <property type="project" value="UniProtKB-KW"/>
</dbReference>
<dbReference type="GO" id="GO:0005525">
    <property type="term" value="F:GTP binding"/>
    <property type="evidence" value="ECO:0007669"/>
    <property type="project" value="UniProtKB-KW"/>
</dbReference>
<dbReference type="EC" id="2.7.7.62" evidence="9"/>
<organism evidence="20 22">
    <name type="scientific">Brevibacillus composti</name>
    <dbReference type="NCBI Taxonomy" id="2796470"/>
    <lineage>
        <taxon>Bacteria</taxon>
        <taxon>Bacillati</taxon>
        <taxon>Bacillota</taxon>
        <taxon>Bacilli</taxon>
        <taxon>Bacillales</taxon>
        <taxon>Paenibacillaceae</taxon>
        <taxon>Brevibacillus</taxon>
    </lineage>
</organism>
<dbReference type="CDD" id="cd00544">
    <property type="entry name" value="CobU"/>
    <property type="match status" value="1"/>
</dbReference>
<evidence type="ECO:0000256" key="18">
    <source>
        <dbReference type="PIRSR" id="PIRSR006135-1"/>
    </source>
</evidence>
<comment type="similarity">
    <text evidence="7">Belongs to the CobU/CobP family.</text>
</comment>
<accession>A0A7T5JM41</accession>
<dbReference type="EMBL" id="CP066308">
    <property type="protein sequence ID" value="QQE72615.1"/>
    <property type="molecule type" value="Genomic_DNA"/>
</dbReference>
<evidence type="ECO:0000256" key="15">
    <source>
        <dbReference type="ARBA" id="ARBA00023134"/>
    </source>
</evidence>
<comment type="pathway">
    <text evidence="5">Cofactor biosynthesis; adenosylcobalamin biosynthesis; adenosylcobalamin from cob(II)yrinate a,c-diamide: step 6/7.</text>
</comment>
<evidence type="ECO:0000256" key="2">
    <source>
        <dbReference type="ARBA" id="ARBA00000711"/>
    </source>
</evidence>
<evidence type="ECO:0000256" key="3">
    <source>
        <dbReference type="ARBA" id="ARBA00001522"/>
    </source>
</evidence>
<dbReference type="InterPro" id="IPR027417">
    <property type="entry name" value="P-loop_NTPase"/>
</dbReference>
<keyword evidence="20" id="KW-0548">Nucleotidyltransferase</keyword>
<keyword evidence="10" id="KW-0169">Cobalamin biosynthesis</keyword>
<evidence type="ECO:0000256" key="9">
    <source>
        <dbReference type="ARBA" id="ARBA00012523"/>
    </source>
</evidence>
<evidence type="ECO:0000256" key="11">
    <source>
        <dbReference type="ARBA" id="ARBA00022679"/>
    </source>
</evidence>
<evidence type="ECO:0000256" key="10">
    <source>
        <dbReference type="ARBA" id="ARBA00022573"/>
    </source>
</evidence>
<sequence>MVILITGGVRSGKSRFASTYAAQLGESGLFVATAIPGDAEMRERIRRHQEERAQAAFHWETAWEAYDLSGCLRRIKEQWQRESKNPVILVDCLTLWLSNWLLRHEHDQPMEKVSRRIEELTEELRDFPGTILLVSNEVGYGLVPDYLLGRQFRDLSGIMNQSVAAVSDQVFLVTAGIPLEIKSRAFHIPGRCP</sequence>
<comment type="catalytic activity">
    <reaction evidence="2">
        <text>adenosylcob(III)inamide phosphate + GTP + H(+) = adenosylcob(III)inamide-GDP + diphosphate</text>
        <dbReference type="Rhea" id="RHEA:22712"/>
        <dbReference type="ChEBI" id="CHEBI:15378"/>
        <dbReference type="ChEBI" id="CHEBI:33019"/>
        <dbReference type="ChEBI" id="CHEBI:37565"/>
        <dbReference type="ChEBI" id="CHEBI:58502"/>
        <dbReference type="ChEBI" id="CHEBI:60487"/>
        <dbReference type="EC" id="2.7.7.62"/>
    </reaction>
</comment>
<evidence type="ECO:0000256" key="4">
    <source>
        <dbReference type="ARBA" id="ARBA00003889"/>
    </source>
</evidence>
<evidence type="ECO:0000256" key="1">
    <source>
        <dbReference type="ARBA" id="ARBA00000312"/>
    </source>
</evidence>
<dbReference type="Pfam" id="PF02283">
    <property type="entry name" value="CobU"/>
    <property type="match status" value="1"/>
</dbReference>
<feature type="binding site" evidence="19">
    <location>
        <begin position="32"/>
        <end position="34"/>
    </location>
    <ligand>
        <name>GTP</name>
        <dbReference type="ChEBI" id="CHEBI:37565"/>
    </ligand>
</feature>
<keyword evidence="13 20" id="KW-0418">Kinase</keyword>
<feature type="binding site" evidence="19">
    <location>
        <position position="91"/>
    </location>
    <ligand>
        <name>GTP</name>
        <dbReference type="ChEBI" id="CHEBI:37565"/>
    </ligand>
</feature>
<keyword evidence="11 20" id="KW-0808">Transferase</keyword>
<dbReference type="AlphaFoldDB" id="A0A7T5JM41"/>
<evidence type="ECO:0000256" key="7">
    <source>
        <dbReference type="ARBA" id="ARBA00007490"/>
    </source>
</evidence>
<dbReference type="GO" id="GO:0008820">
    <property type="term" value="F:cobinamide phosphate guanylyltransferase activity"/>
    <property type="evidence" value="ECO:0007669"/>
    <property type="project" value="UniProtKB-EC"/>
</dbReference>
<feature type="binding site" evidence="19">
    <location>
        <begin position="7"/>
        <end position="14"/>
    </location>
    <ligand>
        <name>GTP</name>
        <dbReference type="ChEBI" id="CHEBI:37565"/>
    </ligand>
</feature>
<evidence type="ECO:0000313" key="21">
    <source>
        <dbReference type="EMBL" id="QUO39692.1"/>
    </source>
</evidence>
<dbReference type="RefSeq" id="WP_198826248.1">
    <property type="nucleotide sequence ID" value="NZ_CP066308.1"/>
</dbReference>
<proteinExistence type="inferred from homology"/>
<dbReference type="NCBIfam" id="NF004469">
    <property type="entry name" value="PRK05800.1"/>
    <property type="match status" value="1"/>
</dbReference>
<comment type="catalytic activity">
    <reaction evidence="1">
        <text>adenosylcob(III)inamide + ATP = adenosylcob(III)inamide phosphate + ADP + H(+)</text>
        <dbReference type="Rhea" id="RHEA:15769"/>
        <dbReference type="ChEBI" id="CHEBI:2480"/>
        <dbReference type="ChEBI" id="CHEBI:15378"/>
        <dbReference type="ChEBI" id="CHEBI:30616"/>
        <dbReference type="ChEBI" id="CHEBI:58502"/>
        <dbReference type="ChEBI" id="CHEBI:456216"/>
        <dbReference type="EC" id="2.7.1.156"/>
    </reaction>
</comment>
<evidence type="ECO:0000313" key="23">
    <source>
        <dbReference type="Proteomes" id="UP000677234"/>
    </source>
</evidence>
<evidence type="ECO:0000313" key="20">
    <source>
        <dbReference type="EMBL" id="QQE72615.1"/>
    </source>
</evidence>
<dbReference type="Proteomes" id="UP000677234">
    <property type="component" value="Chromosome"/>
</dbReference>
<name>A0A7T5JM41_9BACL</name>
<dbReference type="PIRSF" id="PIRSF006135">
    <property type="entry name" value="CobU"/>
    <property type="match status" value="1"/>
</dbReference>
<evidence type="ECO:0000256" key="13">
    <source>
        <dbReference type="ARBA" id="ARBA00022777"/>
    </source>
</evidence>
<keyword evidence="23" id="KW-1185">Reference proteome</keyword>
<dbReference type="UniPathway" id="UPA00148">
    <property type="reaction ID" value="UER00236"/>
</dbReference>
<gene>
    <name evidence="20" type="primary">cobU</name>
    <name evidence="20" type="ORF">JD108_11575</name>
    <name evidence="21" type="ORF">KDJ56_11520</name>
</gene>
<dbReference type="Gene3D" id="3.40.50.300">
    <property type="entry name" value="P-loop containing nucleotide triphosphate hydrolases"/>
    <property type="match status" value="1"/>
</dbReference>
<evidence type="ECO:0000256" key="16">
    <source>
        <dbReference type="ARBA" id="ARBA00029570"/>
    </source>
</evidence>
<comment type="function">
    <text evidence="4">Catalyzes ATP-dependent phosphorylation of adenosylcobinamide and addition of GMP to adenosylcobinamide phosphate.</text>
</comment>
<reference evidence="20 22" key="1">
    <citation type="submission" date="2020-12" db="EMBL/GenBank/DDBJ databases">
        <title>strain FJAT-54423T represents a novel species of the genus Brevibacillus.</title>
        <authorList>
            <person name="Tang R."/>
        </authorList>
    </citation>
    <scope>NUCLEOTIDE SEQUENCE [LARGE SCALE GENOMIC DNA]</scope>
    <source>
        <strain evidence="20 22">FJAT-54423</strain>
    </source>
</reference>
<dbReference type="GO" id="GO:0043752">
    <property type="term" value="F:adenosylcobinamide kinase activity"/>
    <property type="evidence" value="ECO:0007669"/>
    <property type="project" value="UniProtKB-EC"/>
</dbReference>